<feature type="transmembrane region" description="Helical" evidence="1">
    <location>
        <begin position="64"/>
        <end position="81"/>
    </location>
</feature>
<dbReference type="Proteomes" id="UP000266313">
    <property type="component" value="Chromosome"/>
</dbReference>
<dbReference type="EMBL" id="AP017928">
    <property type="protein sequence ID" value="BBA32565.1"/>
    <property type="molecule type" value="Genomic_DNA"/>
</dbReference>
<evidence type="ECO:0000313" key="2">
    <source>
        <dbReference type="EMBL" id="BBA32565.1"/>
    </source>
</evidence>
<reference evidence="2 3" key="1">
    <citation type="submission" date="2016-12" db="EMBL/GenBank/DDBJ databases">
        <title>Genome sequencing of Methylocaldum marinum.</title>
        <authorList>
            <person name="Takeuchi M."/>
            <person name="Kamagata Y."/>
            <person name="Hiraoka S."/>
            <person name="Oshima K."/>
            <person name="Hattori M."/>
            <person name="Iwasaki W."/>
        </authorList>
    </citation>
    <scope>NUCLEOTIDE SEQUENCE [LARGE SCALE GENOMIC DNA]</scope>
    <source>
        <strain evidence="2 3">S8</strain>
    </source>
</reference>
<dbReference type="RefSeq" id="WP_119628339.1">
    <property type="nucleotide sequence ID" value="NZ_AP017928.1"/>
</dbReference>
<sequence length="179" mass="19823">MKRLYYLTANLDSTEQISNDMHQAGIADWHFHVVSKDEAGLYRRHIHAANLIQKHDVIRSGERGAMVGGLVALLPTAYFMAAEPFGPDVSGLVYVAVFGCITLFGAWVGGLSGLATENHAVAQFHDDIDAGKYLIMIDVRREQEENVRELMAKKHPEAELKRVGSTLVNPFEFAKTRAA</sequence>
<dbReference type="OrthoDB" id="5905880at2"/>
<organism evidence="2 3">
    <name type="scientific">Methylocaldum marinum</name>
    <dbReference type="NCBI Taxonomy" id="1432792"/>
    <lineage>
        <taxon>Bacteria</taxon>
        <taxon>Pseudomonadati</taxon>
        <taxon>Pseudomonadota</taxon>
        <taxon>Gammaproteobacteria</taxon>
        <taxon>Methylococcales</taxon>
        <taxon>Methylococcaceae</taxon>
        <taxon>Methylocaldum</taxon>
    </lineage>
</organism>
<keyword evidence="1" id="KW-0812">Transmembrane</keyword>
<proteinExistence type="predicted"/>
<accession>A0A250KLS0</accession>
<gene>
    <name evidence="2" type="ORF">sS8_0600</name>
</gene>
<evidence type="ECO:0008006" key="4">
    <source>
        <dbReference type="Google" id="ProtNLM"/>
    </source>
</evidence>
<protein>
    <recommendedName>
        <fullName evidence="4">Transmembrane protein</fullName>
    </recommendedName>
</protein>
<name>A0A250KLS0_9GAMM</name>
<evidence type="ECO:0000313" key="3">
    <source>
        <dbReference type="Proteomes" id="UP000266313"/>
    </source>
</evidence>
<dbReference type="AlphaFoldDB" id="A0A250KLS0"/>
<feature type="transmembrane region" description="Helical" evidence="1">
    <location>
        <begin position="93"/>
        <end position="115"/>
    </location>
</feature>
<keyword evidence="3" id="KW-1185">Reference proteome</keyword>
<evidence type="ECO:0000256" key="1">
    <source>
        <dbReference type="SAM" id="Phobius"/>
    </source>
</evidence>
<keyword evidence="1" id="KW-1133">Transmembrane helix</keyword>
<dbReference type="KEGG" id="mmai:sS8_0600"/>
<keyword evidence="1" id="KW-0472">Membrane</keyword>